<accession>A0A382R0G5</accession>
<protein>
    <submittedName>
        <fullName evidence="1">Uncharacterized protein</fullName>
    </submittedName>
</protein>
<sequence>MVPLNNSQFFLTSLNRLIESFRRLPG</sequence>
<organism evidence="1">
    <name type="scientific">marine metagenome</name>
    <dbReference type="NCBI Taxonomy" id="408172"/>
    <lineage>
        <taxon>unclassified sequences</taxon>
        <taxon>metagenomes</taxon>
        <taxon>ecological metagenomes</taxon>
    </lineage>
</organism>
<gene>
    <name evidence="1" type="ORF">METZ01_LOCUS343581</name>
</gene>
<evidence type="ECO:0000313" key="1">
    <source>
        <dbReference type="EMBL" id="SVC90727.1"/>
    </source>
</evidence>
<reference evidence="1" key="1">
    <citation type="submission" date="2018-05" db="EMBL/GenBank/DDBJ databases">
        <authorList>
            <person name="Lanie J.A."/>
            <person name="Ng W.-L."/>
            <person name="Kazmierczak K.M."/>
            <person name="Andrzejewski T.M."/>
            <person name="Davidsen T.M."/>
            <person name="Wayne K.J."/>
            <person name="Tettelin H."/>
            <person name="Glass J.I."/>
            <person name="Rusch D."/>
            <person name="Podicherti R."/>
            <person name="Tsui H.-C.T."/>
            <person name="Winkler M.E."/>
        </authorList>
    </citation>
    <scope>NUCLEOTIDE SEQUENCE</scope>
</reference>
<feature type="non-terminal residue" evidence="1">
    <location>
        <position position="26"/>
    </location>
</feature>
<dbReference type="AlphaFoldDB" id="A0A382R0G5"/>
<proteinExistence type="predicted"/>
<dbReference type="EMBL" id="UINC01117944">
    <property type="protein sequence ID" value="SVC90727.1"/>
    <property type="molecule type" value="Genomic_DNA"/>
</dbReference>
<name>A0A382R0G5_9ZZZZ</name>